<feature type="region of interest" description="Disordered" evidence="1">
    <location>
        <begin position="142"/>
        <end position="177"/>
    </location>
</feature>
<evidence type="ECO:0000313" key="3">
    <source>
        <dbReference type="Proteomes" id="UP000594260"/>
    </source>
</evidence>
<feature type="compositionally biased region" description="Polar residues" evidence="1">
    <location>
        <begin position="142"/>
        <end position="164"/>
    </location>
</feature>
<organism evidence="2 3">
    <name type="scientific">Varroa destructor</name>
    <name type="common">Honeybee mite</name>
    <dbReference type="NCBI Taxonomy" id="109461"/>
    <lineage>
        <taxon>Eukaryota</taxon>
        <taxon>Metazoa</taxon>
        <taxon>Ecdysozoa</taxon>
        <taxon>Arthropoda</taxon>
        <taxon>Chelicerata</taxon>
        <taxon>Arachnida</taxon>
        <taxon>Acari</taxon>
        <taxon>Parasitiformes</taxon>
        <taxon>Mesostigmata</taxon>
        <taxon>Gamasina</taxon>
        <taxon>Dermanyssoidea</taxon>
        <taxon>Varroidae</taxon>
        <taxon>Varroa</taxon>
    </lineage>
</organism>
<dbReference type="InParanoid" id="A0A7M7JMH5"/>
<dbReference type="KEGG" id="vde:111247568"/>
<dbReference type="EnsemblMetazoa" id="XM_022798661">
    <property type="protein sequence ID" value="XP_022654396"/>
    <property type="gene ID" value="LOC111247568"/>
</dbReference>
<sequence length="195" mass="21540">MTPWCAVWCGLCIIIVVPALINGLELFNYTTFLATNPGSLQSKDRAGDHVVIMSNIDSDPAMRLCSEVTRELLRKLIAEGQRDPNYIEGLSESCGSTAIPTSNPNENTKPSGTEAKVGTSSPDFTTQKNCSTFTFLAQEQTVEKTTAADTQMPSDQNGPSNALQKRQDKPWAEQRMPIIRRSADRYLHINKPSYK</sequence>
<feature type="compositionally biased region" description="Polar residues" evidence="1">
    <location>
        <begin position="95"/>
        <end position="111"/>
    </location>
</feature>
<dbReference type="GeneID" id="111247568"/>
<protein>
    <submittedName>
        <fullName evidence="2">Uncharacterized protein</fullName>
    </submittedName>
</protein>
<proteinExistence type="predicted"/>
<dbReference type="RefSeq" id="XP_022654396.1">
    <property type="nucleotide sequence ID" value="XM_022798661.1"/>
</dbReference>
<reference evidence="2" key="1">
    <citation type="submission" date="2021-01" db="UniProtKB">
        <authorList>
            <consortium name="EnsemblMetazoa"/>
        </authorList>
    </citation>
    <scope>IDENTIFICATION</scope>
</reference>
<feature type="region of interest" description="Disordered" evidence="1">
    <location>
        <begin position="95"/>
        <end position="124"/>
    </location>
</feature>
<evidence type="ECO:0000313" key="2">
    <source>
        <dbReference type="EnsemblMetazoa" id="XP_022654396"/>
    </source>
</evidence>
<accession>A0A7M7JMH5</accession>
<name>A0A7M7JMH5_VARDE</name>
<dbReference type="Proteomes" id="UP000594260">
    <property type="component" value="Unplaced"/>
</dbReference>
<evidence type="ECO:0000256" key="1">
    <source>
        <dbReference type="SAM" id="MobiDB-lite"/>
    </source>
</evidence>
<keyword evidence="3" id="KW-1185">Reference proteome</keyword>
<dbReference type="AlphaFoldDB" id="A0A7M7JMH5"/>